<sequence length="318" mass="35328">MSTTSSPLFEATKRLGGALGKQALSKAGDKIGDVTEGLTSFASGDGGGGVQGLMDAVGIGGGGKGKGKGGKSQKIKLTTIVETADVGVPVDVAYDQWTQFTEFPSFMKKVEHVEQDEDDKLTWQAQIFWSHRNWESTIVEQTPDERIVWESSGAKGYVDGAVSFHEIGPSLTRIVLVLEYHPKGLFEHVGNIWRAQGRRARLELKHFQRHVMVNTVLHVDELEGWRGEIHDGEVIPPEEREDDQAEDQEGEDEAAESEDLDEDTEPEAEDEELDEDAEDAEEDEYEEPEEPEEPEEEPEPEMPRQRGRRKAAASRSRS</sequence>
<dbReference type="PANTHER" id="PTHR33824">
    <property type="entry name" value="POLYKETIDE CYCLASE/DEHYDRASE AND LIPID TRANSPORT SUPERFAMILY PROTEIN"/>
    <property type="match status" value="1"/>
</dbReference>
<dbReference type="RefSeq" id="WP_212521396.1">
    <property type="nucleotide sequence ID" value="NZ_JAGSOH010000123.1"/>
</dbReference>
<dbReference type="EMBL" id="JAGSOH010000123">
    <property type="protein sequence ID" value="MBR7830266.1"/>
    <property type="molecule type" value="Genomic_DNA"/>
</dbReference>
<feature type="region of interest" description="Disordered" evidence="1">
    <location>
        <begin position="228"/>
        <end position="318"/>
    </location>
</feature>
<feature type="compositionally biased region" description="Acidic residues" evidence="1">
    <location>
        <begin position="239"/>
        <end position="300"/>
    </location>
</feature>
<name>A0A941EF17_9ACTN</name>
<dbReference type="AlphaFoldDB" id="A0A941EF17"/>
<dbReference type="Proteomes" id="UP000676325">
    <property type="component" value="Unassembled WGS sequence"/>
</dbReference>
<dbReference type="CDD" id="cd07817">
    <property type="entry name" value="SRPBCC_8"/>
    <property type="match status" value="1"/>
</dbReference>
<dbReference type="Gene3D" id="3.30.530.20">
    <property type="match status" value="1"/>
</dbReference>
<dbReference type="Pfam" id="PF03364">
    <property type="entry name" value="Polyketide_cyc"/>
    <property type="match status" value="1"/>
</dbReference>
<keyword evidence="4" id="KW-1185">Reference proteome</keyword>
<feature type="domain" description="Coenzyme Q-binding protein COQ10 START" evidence="2">
    <location>
        <begin position="86"/>
        <end position="207"/>
    </location>
</feature>
<dbReference type="SUPFAM" id="SSF55961">
    <property type="entry name" value="Bet v1-like"/>
    <property type="match status" value="1"/>
</dbReference>
<evidence type="ECO:0000313" key="3">
    <source>
        <dbReference type="EMBL" id="MBR7830266.1"/>
    </source>
</evidence>
<dbReference type="InterPro" id="IPR005031">
    <property type="entry name" value="COQ10_START"/>
</dbReference>
<feature type="compositionally biased region" description="Basic residues" evidence="1">
    <location>
        <begin position="305"/>
        <end position="318"/>
    </location>
</feature>
<proteinExistence type="predicted"/>
<protein>
    <submittedName>
        <fullName evidence="3">SRPBCC family protein</fullName>
    </submittedName>
</protein>
<evidence type="ECO:0000259" key="2">
    <source>
        <dbReference type="Pfam" id="PF03364"/>
    </source>
</evidence>
<comment type="caution">
    <text evidence="3">The sequence shown here is derived from an EMBL/GenBank/DDBJ whole genome shotgun (WGS) entry which is preliminary data.</text>
</comment>
<dbReference type="PANTHER" id="PTHR33824:SF7">
    <property type="entry name" value="POLYKETIDE CYCLASE_DEHYDRASE AND LIPID TRANSPORT SUPERFAMILY PROTEIN"/>
    <property type="match status" value="1"/>
</dbReference>
<dbReference type="InterPro" id="IPR023393">
    <property type="entry name" value="START-like_dom_sf"/>
</dbReference>
<reference evidence="3" key="1">
    <citation type="submission" date="2021-04" db="EMBL/GenBank/DDBJ databases">
        <title>Genome based classification of Actinospica acidithermotolerans sp. nov., an actinobacterium isolated from an Indonesian hot spring.</title>
        <authorList>
            <person name="Kusuma A.B."/>
            <person name="Putra K.E."/>
            <person name="Nafisah S."/>
            <person name="Loh J."/>
            <person name="Nouioui I."/>
            <person name="Goodfellow M."/>
        </authorList>
    </citation>
    <scope>NUCLEOTIDE SEQUENCE</scope>
    <source>
        <strain evidence="3">MGRD01-02</strain>
    </source>
</reference>
<evidence type="ECO:0000256" key="1">
    <source>
        <dbReference type="SAM" id="MobiDB-lite"/>
    </source>
</evidence>
<gene>
    <name evidence="3" type="ORF">KDK95_28445</name>
</gene>
<dbReference type="InterPro" id="IPR047137">
    <property type="entry name" value="ORF3"/>
</dbReference>
<accession>A0A941EF17</accession>
<evidence type="ECO:0000313" key="4">
    <source>
        <dbReference type="Proteomes" id="UP000676325"/>
    </source>
</evidence>
<organism evidence="3 4">
    <name type="scientific">Actinospica acidithermotolerans</name>
    <dbReference type="NCBI Taxonomy" id="2828514"/>
    <lineage>
        <taxon>Bacteria</taxon>
        <taxon>Bacillati</taxon>
        <taxon>Actinomycetota</taxon>
        <taxon>Actinomycetes</taxon>
        <taxon>Catenulisporales</taxon>
        <taxon>Actinospicaceae</taxon>
        <taxon>Actinospica</taxon>
    </lineage>
</organism>